<comment type="function">
    <text evidence="7">Involved in the regulation of glutamine synthetase GlnA, a key enzyme in the process to assimilate ammonia. When cellular nitrogen levels are high, the C-terminal adenylyl transferase (AT) inactivates GlnA by covalent transfer of an adenylyl group from ATP to specific tyrosine residue of GlnA, thus reducing its activity. Conversely, when nitrogen levels are low, the N-terminal adenylyl removase (AR) activates GlnA by removing the adenylyl group by phosphorolysis, increasing its activity. The regulatory region of GlnE binds the signal transduction protein PII (GlnB) which indicates the nitrogen status of the cell.</text>
</comment>
<evidence type="ECO:0000313" key="10">
    <source>
        <dbReference type="EMBL" id="SPT69644.1"/>
    </source>
</evidence>
<dbReference type="GO" id="GO:0005829">
    <property type="term" value="C:cytosol"/>
    <property type="evidence" value="ECO:0007669"/>
    <property type="project" value="TreeGrafter"/>
</dbReference>
<dbReference type="GO" id="GO:0047388">
    <property type="term" value="F:[glutamine synthetase]-adenylyl-L-tyrosine phosphorylase activity"/>
    <property type="evidence" value="ECO:0007669"/>
    <property type="project" value="UniProtKB-EC"/>
</dbReference>
<comment type="similarity">
    <text evidence="7">Belongs to the GlnE family.</text>
</comment>
<dbReference type="RefSeq" id="WP_113743798.1">
    <property type="nucleotide sequence ID" value="NZ_UAPV01000001.1"/>
</dbReference>
<dbReference type="InterPro" id="IPR013546">
    <property type="entry name" value="PII_UdlTrfase/GS_AdlTrfase"/>
</dbReference>
<dbReference type="Gene3D" id="3.30.460.10">
    <property type="entry name" value="Beta Polymerase, domain 2"/>
    <property type="match status" value="2"/>
</dbReference>
<dbReference type="HAMAP" id="MF_00802">
    <property type="entry name" value="GlnE"/>
    <property type="match status" value="1"/>
</dbReference>
<comment type="catalytic activity">
    <reaction evidence="7">
        <text>[glutamine synthetase]-L-tyrosine + ATP = [glutamine synthetase]-O(4)-(5'-adenylyl)-L-tyrosine + diphosphate</text>
        <dbReference type="Rhea" id="RHEA:18589"/>
        <dbReference type="Rhea" id="RHEA-COMP:10660"/>
        <dbReference type="Rhea" id="RHEA-COMP:10661"/>
        <dbReference type="ChEBI" id="CHEBI:30616"/>
        <dbReference type="ChEBI" id="CHEBI:33019"/>
        <dbReference type="ChEBI" id="CHEBI:46858"/>
        <dbReference type="ChEBI" id="CHEBI:83624"/>
        <dbReference type="EC" id="2.7.7.42"/>
    </reaction>
</comment>
<evidence type="ECO:0000256" key="4">
    <source>
        <dbReference type="ARBA" id="ARBA00022840"/>
    </source>
</evidence>
<keyword evidence="6 7" id="KW-0511">Multifunctional enzyme</keyword>
<proteinExistence type="inferred from homology"/>
<dbReference type="AlphaFoldDB" id="A0A2X0V558"/>
<evidence type="ECO:0000256" key="1">
    <source>
        <dbReference type="ARBA" id="ARBA00022679"/>
    </source>
</evidence>
<feature type="domain" description="Glutamate-ammonia ligase adenylyltransferase repeated" evidence="8">
    <location>
        <begin position="53"/>
        <end position="292"/>
    </location>
</feature>
<sequence>MVINTQNFDITPNPGALRTLPPELYDDASAYYERLKMRADADDMAVFESVDYLHYVLGMSDFIAKTLIQYPHECATIIREGALDSEIYSLDPSDAVDSVIVSGLSDVELKKRLRVLRRTRMVPIAIRDLTGRSDIEETFVALSNLAEVIVIKTIKVVREAMTRSFGEAYDEKGQVMPLLILGMGKLGGGELNFSSDIDLVCCYPYDGMTQGGARSISHQEYFSKIVQKLSNLLSDVTVDTFCYRIDLRLRPFGDAGPLVSSFDALSVYYETQGRTWERYALVKAKLLGDFRQWGSYGDELIELLRPFVYRRYLDYGAIESLRKLKHMIEAEVRRRQLNDNFKLGAGGIREIEFIAQVFELMRGGRIPELAERSLRKTLKFLGKLQLLPEDVCAMLDDYYIYLRRLENIIQEIGDQQTQTLPVKDKDRMRVTIAMNKNSWDELVTELNMIMERVHDEFVRVIRDDESDNKEEASQNLELWESNLSVDEMEQTLLPLLKNQDGAKDMATAIVSLKHTLSRLPVGPVGRKTLVSLMPKVIRLVAHEDNAGRLFAKVATLIERVALRTTYLQLLSENATACRRLISLLNENEFAGTLISAHPILLDELIAPHYFKAPPKPHEFLAWLREKLMRIDPDDLEEQMEELRLFKKIMVLRIAMSDRAESLPLMKISDSLTWLAEAIVREISILSWNQTQKRFGVPHGTSIADPGFAIIGYGKLGGLELGYKSDLDIVFIRDDNDDGVTDGEHSVPNAMFYQRLVQRLLHLSTTRMSGGTLYELDMRLRPDGDSGLLVTDISGFGDYQKNRAWTWEHQALVRARAISGSKSVIDKFNKIRDDVLRMHRDEDKLRQDVMDMRRKMSSHLDKSSATLFDLKHGAGGMVDIEFIAQYLLLREAPHHPDMVLWSDNVRIFDECERFNILSSKNVQALKNAYLAIRGYYHRLSLADLPRIVAIKDRPVECDDVIRIWNEVFSMNELCSL</sequence>
<keyword evidence="4 7" id="KW-0067">ATP-binding</keyword>
<organism evidence="10 11">
    <name type="scientific">Anaerobiospirillum thomasii</name>
    <dbReference type="NCBI Taxonomy" id="179995"/>
    <lineage>
        <taxon>Bacteria</taxon>
        <taxon>Pseudomonadati</taxon>
        <taxon>Pseudomonadota</taxon>
        <taxon>Gammaproteobacteria</taxon>
        <taxon>Aeromonadales</taxon>
        <taxon>Succinivibrionaceae</taxon>
        <taxon>Anaerobiospirillum</taxon>
    </lineage>
</organism>
<protein>
    <recommendedName>
        <fullName evidence="7">Bifunctional glutamine synthetase adenylyltransferase/adenylyl-removing enzyme</fullName>
    </recommendedName>
    <alternativeName>
        <fullName evidence="7">ATP:glutamine synthetase adenylyltransferase</fullName>
    </alternativeName>
    <alternativeName>
        <fullName evidence="7">ATase</fullName>
    </alternativeName>
    <domain>
        <recommendedName>
            <fullName evidence="7">Glutamine synthetase adenylyl-L-tyrosine phosphorylase</fullName>
            <ecNumber evidence="7">2.7.7.89</ecNumber>
        </recommendedName>
        <alternativeName>
            <fullName evidence="7">Adenylyl removase</fullName>
            <shortName evidence="7">AR</shortName>
            <shortName evidence="7">AT-N</shortName>
        </alternativeName>
    </domain>
    <domain>
        <recommendedName>
            <fullName evidence="7">Glutamine synthetase adenylyl transferase</fullName>
            <ecNumber evidence="7">2.7.7.42</ecNumber>
        </recommendedName>
        <alternativeName>
            <fullName evidence="7">Adenylyl transferase</fullName>
            <shortName evidence="7">AT</shortName>
            <shortName evidence="7">AT-C</shortName>
        </alternativeName>
    </domain>
</protein>
<dbReference type="GO" id="GO:0000820">
    <property type="term" value="P:regulation of glutamine family amino acid metabolic process"/>
    <property type="evidence" value="ECO:0007669"/>
    <property type="project" value="UniProtKB-UniRule"/>
</dbReference>
<feature type="region of interest" description="Adenylyl transferase" evidence="7">
    <location>
        <begin position="473"/>
        <end position="975"/>
    </location>
</feature>
<comment type="catalytic activity">
    <reaction evidence="7">
        <text>[glutamine synthetase]-O(4)-(5'-adenylyl)-L-tyrosine + phosphate = [glutamine synthetase]-L-tyrosine + ADP</text>
        <dbReference type="Rhea" id="RHEA:43716"/>
        <dbReference type="Rhea" id="RHEA-COMP:10660"/>
        <dbReference type="Rhea" id="RHEA-COMP:10661"/>
        <dbReference type="ChEBI" id="CHEBI:43474"/>
        <dbReference type="ChEBI" id="CHEBI:46858"/>
        <dbReference type="ChEBI" id="CHEBI:83624"/>
        <dbReference type="ChEBI" id="CHEBI:456216"/>
        <dbReference type="EC" id="2.7.7.89"/>
    </reaction>
</comment>
<dbReference type="InterPro" id="IPR023057">
    <property type="entry name" value="GlnE"/>
</dbReference>
<dbReference type="PANTHER" id="PTHR30621">
    <property type="entry name" value="GLUTAMINE SYNTHETASE ADENYLYLTRANSFERASE"/>
    <property type="match status" value="1"/>
</dbReference>
<dbReference type="EMBL" id="UAPV01000001">
    <property type="protein sequence ID" value="SPT69644.1"/>
    <property type="molecule type" value="Genomic_DNA"/>
</dbReference>
<dbReference type="GO" id="GO:0016874">
    <property type="term" value="F:ligase activity"/>
    <property type="evidence" value="ECO:0007669"/>
    <property type="project" value="UniProtKB-KW"/>
</dbReference>
<dbReference type="Gene3D" id="1.10.4050.10">
    <property type="entry name" value="Glutamine synthase adenylyltransferase GlnE"/>
    <property type="match status" value="1"/>
</dbReference>
<dbReference type="InterPro" id="IPR043519">
    <property type="entry name" value="NT_sf"/>
</dbReference>
<feature type="region of interest" description="Adenylyl removase" evidence="7">
    <location>
        <begin position="1"/>
        <end position="465"/>
    </location>
</feature>
<name>A0A2X0V558_9GAMM</name>
<feature type="domain" description="PII-uridylyltransferase/Glutamine-synthetase adenylyltransferase" evidence="9">
    <location>
        <begin position="323"/>
        <end position="457"/>
    </location>
</feature>
<dbReference type="GO" id="GO:0005524">
    <property type="term" value="F:ATP binding"/>
    <property type="evidence" value="ECO:0007669"/>
    <property type="project" value="UniProtKB-UniRule"/>
</dbReference>
<dbReference type="EC" id="2.7.7.89" evidence="7"/>
<evidence type="ECO:0000256" key="3">
    <source>
        <dbReference type="ARBA" id="ARBA00022741"/>
    </source>
</evidence>
<keyword evidence="3 7" id="KW-0547">Nucleotide-binding</keyword>
<dbReference type="CDD" id="cd05401">
    <property type="entry name" value="NT_GlnE_GlnD_like"/>
    <property type="match status" value="2"/>
</dbReference>
<dbReference type="PANTHER" id="PTHR30621:SF0">
    <property type="entry name" value="BIFUNCTIONAL GLUTAMINE SYNTHETASE ADENYLYLTRANSFERASE_ADENYLYL-REMOVING ENZYME"/>
    <property type="match status" value="1"/>
</dbReference>
<evidence type="ECO:0000259" key="9">
    <source>
        <dbReference type="Pfam" id="PF08335"/>
    </source>
</evidence>
<dbReference type="Gene3D" id="1.20.120.330">
    <property type="entry name" value="Nucleotidyltransferases domain 2"/>
    <property type="match status" value="2"/>
</dbReference>
<keyword evidence="2 7" id="KW-0548">Nucleotidyltransferase</keyword>
<dbReference type="FunFam" id="3.30.460.10:FF:000009">
    <property type="entry name" value="Bifunctional glutamine synthetase adenylyltransferase/adenylyl-removing enzyme"/>
    <property type="match status" value="1"/>
</dbReference>
<evidence type="ECO:0000259" key="8">
    <source>
        <dbReference type="Pfam" id="PF03710"/>
    </source>
</evidence>
<keyword evidence="1 7" id="KW-0808">Transferase</keyword>
<dbReference type="GO" id="GO:0008882">
    <property type="term" value="F:[glutamate-ammonia-ligase] adenylyltransferase activity"/>
    <property type="evidence" value="ECO:0007669"/>
    <property type="project" value="UniProtKB-UniRule"/>
</dbReference>
<comment type="cofactor">
    <cofactor evidence="7">
        <name>Mg(2+)</name>
        <dbReference type="ChEBI" id="CHEBI:18420"/>
    </cofactor>
</comment>
<accession>A0A2X0V558</accession>
<feature type="domain" description="PII-uridylyltransferase/Glutamine-synthetase adenylyltransferase" evidence="9">
    <location>
        <begin position="850"/>
        <end position="940"/>
    </location>
</feature>
<feature type="domain" description="Glutamate-ammonia ligase adenylyltransferase repeated" evidence="8">
    <location>
        <begin position="579"/>
        <end position="829"/>
    </location>
</feature>
<dbReference type="SUPFAM" id="SSF81593">
    <property type="entry name" value="Nucleotidyltransferase substrate binding subunit/domain"/>
    <property type="match status" value="2"/>
</dbReference>
<dbReference type="FunFam" id="1.20.120.330:FF:000005">
    <property type="entry name" value="Bifunctional glutamine synthetase adenylyltransferase/adenylyl-removing enzyme"/>
    <property type="match status" value="1"/>
</dbReference>
<gene>
    <name evidence="7 10" type="primary">glnE</name>
    <name evidence="10" type="ORF">NCTC13093_01023</name>
</gene>
<reference evidence="10 11" key="1">
    <citation type="submission" date="2018-06" db="EMBL/GenBank/DDBJ databases">
        <authorList>
            <consortium name="Pathogen Informatics"/>
            <person name="Doyle S."/>
        </authorList>
    </citation>
    <scope>NUCLEOTIDE SEQUENCE [LARGE SCALE GENOMIC DNA]</scope>
    <source>
        <strain evidence="10 11">NCTC13093</strain>
    </source>
</reference>
<evidence type="ECO:0000256" key="6">
    <source>
        <dbReference type="ARBA" id="ARBA00023268"/>
    </source>
</evidence>
<evidence type="ECO:0000313" key="11">
    <source>
        <dbReference type="Proteomes" id="UP000250086"/>
    </source>
</evidence>
<dbReference type="GO" id="GO:0000287">
    <property type="term" value="F:magnesium ion binding"/>
    <property type="evidence" value="ECO:0007669"/>
    <property type="project" value="UniProtKB-UniRule"/>
</dbReference>
<evidence type="ECO:0000256" key="2">
    <source>
        <dbReference type="ARBA" id="ARBA00022695"/>
    </source>
</evidence>
<dbReference type="Pfam" id="PF08335">
    <property type="entry name" value="GlnD_UR_UTase"/>
    <property type="match status" value="2"/>
</dbReference>
<keyword evidence="5 7" id="KW-0460">Magnesium</keyword>
<dbReference type="SUPFAM" id="SSF81301">
    <property type="entry name" value="Nucleotidyltransferase"/>
    <property type="match status" value="2"/>
</dbReference>
<keyword evidence="11" id="KW-1185">Reference proteome</keyword>
<dbReference type="InterPro" id="IPR005190">
    <property type="entry name" value="GlnE_rpt_dom"/>
</dbReference>
<dbReference type="Proteomes" id="UP000250086">
    <property type="component" value="Unassembled WGS sequence"/>
</dbReference>
<dbReference type="Gene3D" id="1.20.120.1510">
    <property type="match status" value="1"/>
</dbReference>
<dbReference type="Pfam" id="PF03710">
    <property type="entry name" value="GlnE"/>
    <property type="match status" value="2"/>
</dbReference>
<evidence type="ECO:0000256" key="5">
    <source>
        <dbReference type="ARBA" id="ARBA00022842"/>
    </source>
</evidence>
<dbReference type="EC" id="2.7.7.42" evidence="7"/>
<dbReference type="NCBIfam" id="NF008292">
    <property type="entry name" value="PRK11072.1"/>
    <property type="match status" value="1"/>
</dbReference>
<keyword evidence="10" id="KW-0436">Ligase</keyword>
<evidence type="ECO:0000256" key="7">
    <source>
        <dbReference type="HAMAP-Rule" id="MF_00802"/>
    </source>
</evidence>